<gene>
    <name evidence="8" type="ORF">C7435_2243</name>
</gene>
<evidence type="ECO:0000256" key="2">
    <source>
        <dbReference type="ARBA" id="ARBA00022801"/>
    </source>
</evidence>
<feature type="binding site" evidence="6">
    <location>
        <begin position="188"/>
        <end position="191"/>
    </location>
    <ligand>
        <name>substrate</name>
    </ligand>
</feature>
<dbReference type="GO" id="GO:0016811">
    <property type="term" value="F:hydrolase activity, acting on carbon-nitrogen (but not peptide) bonds, in linear amides"/>
    <property type="evidence" value="ECO:0007669"/>
    <property type="project" value="UniProtKB-ARBA"/>
</dbReference>
<feature type="site" description="Cleavage; by autolysis" evidence="7">
    <location>
        <begin position="159"/>
        <end position="160"/>
    </location>
</feature>
<dbReference type="InterPro" id="IPR000246">
    <property type="entry name" value="Peptidase_T2"/>
</dbReference>
<feature type="binding site" evidence="6">
    <location>
        <begin position="210"/>
        <end position="213"/>
    </location>
    <ligand>
        <name>substrate</name>
    </ligand>
</feature>
<reference evidence="8 9" key="1">
    <citation type="submission" date="2018-10" db="EMBL/GenBank/DDBJ databases">
        <title>Genomic Encyclopedia of Type Strains, Phase IV (KMG-IV): sequencing the most valuable type-strain genomes for metagenomic binning, comparative biology and taxonomic classification.</title>
        <authorList>
            <person name="Goeker M."/>
        </authorList>
    </citation>
    <scope>NUCLEOTIDE SEQUENCE [LARGE SCALE GENOMIC DNA]</scope>
    <source>
        <strain evidence="8 9">DSM 4734</strain>
    </source>
</reference>
<dbReference type="Proteomes" id="UP000273675">
    <property type="component" value="Unassembled WGS sequence"/>
</dbReference>
<dbReference type="PANTHER" id="PTHR10188">
    <property type="entry name" value="L-ASPARAGINASE"/>
    <property type="match status" value="1"/>
</dbReference>
<evidence type="ECO:0000256" key="3">
    <source>
        <dbReference type="ARBA" id="ARBA00022813"/>
    </source>
</evidence>
<dbReference type="Pfam" id="PF01112">
    <property type="entry name" value="Asparaginase_2"/>
    <property type="match status" value="2"/>
</dbReference>
<keyword evidence="1" id="KW-0645">Protease</keyword>
<comment type="caution">
    <text evidence="8">The sequence shown here is derived from an EMBL/GenBank/DDBJ whole genome shotgun (WGS) entry which is preliminary data.</text>
</comment>
<dbReference type="AlphaFoldDB" id="A0A495D2P1"/>
<protein>
    <recommendedName>
        <fullName evidence="4">Isoaspartyl peptidase</fullName>
    </recommendedName>
</protein>
<dbReference type="CDD" id="cd04701">
    <property type="entry name" value="Asparaginase_2"/>
    <property type="match status" value="1"/>
</dbReference>
<name>A0A495D2P1_9PROT</name>
<dbReference type="Gene3D" id="3.60.20.30">
    <property type="entry name" value="(Glycosyl)asparaginase"/>
    <property type="match status" value="1"/>
</dbReference>
<evidence type="ECO:0000256" key="1">
    <source>
        <dbReference type="ARBA" id="ARBA00022670"/>
    </source>
</evidence>
<organism evidence="8 9">
    <name type="scientific">Maricaulis maris</name>
    <dbReference type="NCBI Taxonomy" id="74318"/>
    <lineage>
        <taxon>Bacteria</taxon>
        <taxon>Pseudomonadati</taxon>
        <taxon>Pseudomonadota</taxon>
        <taxon>Alphaproteobacteria</taxon>
        <taxon>Maricaulales</taxon>
        <taxon>Maricaulaceae</taxon>
        <taxon>Maricaulis</taxon>
    </lineage>
</organism>
<dbReference type="SUPFAM" id="SSF56235">
    <property type="entry name" value="N-terminal nucleophile aminohydrolases (Ntn hydrolases)"/>
    <property type="match status" value="1"/>
</dbReference>
<feature type="active site" description="Nucleophile" evidence="5">
    <location>
        <position position="160"/>
    </location>
</feature>
<keyword evidence="2" id="KW-0378">Hydrolase</keyword>
<evidence type="ECO:0000313" key="9">
    <source>
        <dbReference type="Proteomes" id="UP000273675"/>
    </source>
</evidence>
<evidence type="ECO:0000313" key="8">
    <source>
        <dbReference type="EMBL" id="RKQ95994.1"/>
    </source>
</evidence>
<evidence type="ECO:0000256" key="5">
    <source>
        <dbReference type="PIRSR" id="PIRSR600246-1"/>
    </source>
</evidence>
<evidence type="ECO:0000256" key="4">
    <source>
        <dbReference type="ARBA" id="ARBA00069124"/>
    </source>
</evidence>
<evidence type="ECO:0000256" key="6">
    <source>
        <dbReference type="PIRSR" id="PIRSR600246-2"/>
    </source>
</evidence>
<dbReference type="InterPro" id="IPR029055">
    <property type="entry name" value="Ntn_hydrolases_N"/>
</dbReference>
<dbReference type="EMBL" id="RBIM01000005">
    <property type="protein sequence ID" value="RKQ95994.1"/>
    <property type="molecule type" value="Genomic_DNA"/>
</dbReference>
<dbReference type="PANTHER" id="PTHR10188:SF6">
    <property type="entry name" value="N(4)-(BETA-N-ACETYLGLUCOSAMINYL)-L-ASPARAGINASE"/>
    <property type="match status" value="1"/>
</dbReference>
<keyword evidence="3" id="KW-0068">Autocatalytic cleavage</keyword>
<proteinExistence type="predicted"/>
<dbReference type="GO" id="GO:0006508">
    <property type="term" value="P:proteolysis"/>
    <property type="evidence" value="ECO:0007669"/>
    <property type="project" value="UniProtKB-KW"/>
</dbReference>
<sequence>MDSMSGRYALLLHGGAGTLADRDYAKEIDHMRGLAEAAKARLAIGANALDIVQDIVRELEASGLYVAGKGASPNKAGRYELDAAIMDGPTRRAGSVAALTGFTSPISAARAVMDTTPHVMLAGRGAERFCSEAELERVESVNDYYTPAAAPDDRAIATGTVGCVALDMEGRLAAATSTGGTLNKMEGRVGDSPIIGSGCWADGHVAISCTGQGEYFLRTATAKDVSARMAYGGQSLADAVAGALADVGALGGEGGIIAVDRDGNLAAPFNSPGMKQAMVHPDGRVTAGVR</sequence>
<dbReference type="FunFam" id="3.60.20.30:FF:000001">
    <property type="entry name" value="Isoaspartyl peptidase/L-asparaginase"/>
    <property type="match status" value="1"/>
</dbReference>
<evidence type="ECO:0000256" key="7">
    <source>
        <dbReference type="PIRSR" id="PIRSR600246-3"/>
    </source>
</evidence>
<dbReference type="GO" id="GO:0008233">
    <property type="term" value="F:peptidase activity"/>
    <property type="evidence" value="ECO:0007669"/>
    <property type="project" value="UniProtKB-KW"/>
</dbReference>
<accession>A0A495D2P1</accession>